<organism evidence="2 3">
    <name type="scientific">Elysia crispata</name>
    <name type="common">lettuce slug</name>
    <dbReference type="NCBI Taxonomy" id="231223"/>
    <lineage>
        <taxon>Eukaryota</taxon>
        <taxon>Metazoa</taxon>
        <taxon>Spiralia</taxon>
        <taxon>Lophotrochozoa</taxon>
        <taxon>Mollusca</taxon>
        <taxon>Gastropoda</taxon>
        <taxon>Heterobranchia</taxon>
        <taxon>Euthyneura</taxon>
        <taxon>Panpulmonata</taxon>
        <taxon>Sacoglossa</taxon>
        <taxon>Placobranchoidea</taxon>
        <taxon>Plakobranchidae</taxon>
        <taxon>Elysia</taxon>
    </lineage>
</organism>
<proteinExistence type="predicted"/>
<dbReference type="AlphaFoldDB" id="A0AAE0YCM5"/>
<dbReference type="EMBL" id="JAWDGP010006450">
    <property type="protein sequence ID" value="KAK3741055.1"/>
    <property type="molecule type" value="Genomic_DNA"/>
</dbReference>
<keyword evidence="3" id="KW-1185">Reference proteome</keyword>
<protein>
    <submittedName>
        <fullName evidence="2">Uncharacterized protein</fullName>
    </submittedName>
</protein>
<evidence type="ECO:0000313" key="2">
    <source>
        <dbReference type="EMBL" id="KAK3741055.1"/>
    </source>
</evidence>
<comment type="caution">
    <text evidence="2">The sequence shown here is derived from an EMBL/GenBank/DDBJ whole genome shotgun (WGS) entry which is preliminary data.</text>
</comment>
<accession>A0AAE0YCM5</accession>
<reference evidence="2" key="1">
    <citation type="journal article" date="2023" name="G3 (Bethesda)">
        <title>A reference genome for the long-term kleptoplast-retaining sea slug Elysia crispata morphotype clarki.</title>
        <authorList>
            <person name="Eastman K.E."/>
            <person name="Pendleton A.L."/>
            <person name="Shaikh M.A."/>
            <person name="Suttiyut T."/>
            <person name="Ogas R."/>
            <person name="Tomko P."/>
            <person name="Gavelis G."/>
            <person name="Widhalm J.R."/>
            <person name="Wisecaver J.H."/>
        </authorList>
    </citation>
    <scope>NUCLEOTIDE SEQUENCE</scope>
    <source>
        <strain evidence="2">ECLA1</strain>
    </source>
</reference>
<evidence type="ECO:0000313" key="3">
    <source>
        <dbReference type="Proteomes" id="UP001283361"/>
    </source>
</evidence>
<dbReference type="Proteomes" id="UP001283361">
    <property type="component" value="Unassembled WGS sequence"/>
</dbReference>
<evidence type="ECO:0000256" key="1">
    <source>
        <dbReference type="SAM" id="MobiDB-lite"/>
    </source>
</evidence>
<sequence length="356" mass="38313">MPVGWIICCASILDKISSSGLCEASLQLFQCCGNRSYSASLTPSSDGVTVGPLIPALGTNRVPGKRPKQAPSSRILPAGQMTPGPWGAQSLKRSSLAGDRRGRELSLPVGELPGQRELDPIVGPGDTRRRLIGQLSENNQIDRSGEQQRKGQLLKDKISCLDRALPCLKIGVLHLEEQRQKRPKFLITEGAGKLSSLSEQRRLATAVFILHPGESRCSSSLVEAANDPGASAARKGRAKINIGGAFPLFILWFSNCPSACSACIALKITSACPVAAPQTGNLDHPTLCHSAHHPRRNSATLSHTLRSFRLKFNLDKCSLSFPKYLLVRRGVARGKVIKSGARYGEAAAIVDNYYKC</sequence>
<feature type="region of interest" description="Disordered" evidence="1">
    <location>
        <begin position="105"/>
        <end position="125"/>
    </location>
</feature>
<gene>
    <name evidence="2" type="ORF">RRG08_005745</name>
</gene>
<name>A0AAE0YCM5_9GAST</name>
<feature type="region of interest" description="Disordered" evidence="1">
    <location>
        <begin position="58"/>
        <end position="88"/>
    </location>
</feature>